<dbReference type="InterPro" id="IPR027477">
    <property type="entry name" value="Succ_DH/fumarate_Rdtase_cat_sf"/>
</dbReference>
<evidence type="ECO:0000256" key="9">
    <source>
        <dbReference type="ARBA" id="ARBA00023002"/>
    </source>
</evidence>
<feature type="domain" description="Fumarate reductase/succinate dehydrogenase flavoprotein-like C-terminal" evidence="15">
    <location>
        <begin position="473"/>
        <end position="515"/>
    </location>
</feature>
<dbReference type="Gene3D" id="3.90.700.10">
    <property type="entry name" value="Succinate dehydrogenase/fumarate reductase flavoprotein, catalytic domain"/>
    <property type="match status" value="1"/>
</dbReference>
<dbReference type="SUPFAM" id="SSF51905">
    <property type="entry name" value="FAD/NAD(P)-binding domain"/>
    <property type="match status" value="1"/>
</dbReference>
<organism evidence="16 17">
    <name type="scientific">Yaniella flava</name>
    <dbReference type="NCBI Taxonomy" id="287930"/>
    <lineage>
        <taxon>Bacteria</taxon>
        <taxon>Bacillati</taxon>
        <taxon>Actinomycetota</taxon>
        <taxon>Actinomycetes</taxon>
        <taxon>Micrococcales</taxon>
        <taxon>Micrococcaceae</taxon>
        <taxon>Yaniella</taxon>
    </lineage>
</organism>
<keyword evidence="8" id="KW-0274">FAD</keyword>
<evidence type="ECO:0000256" key="13">
    <source>
        <dbReference type="SAM" id="MobiDB-lite"/>
    </source>
</evidence>
<dbReference type="EC" id="1.4.3.16" evidence="4"/>
<dbReference type="SUPFAM" id="SSF46977">
    <property type="entry name" value="Succinate dehydrogenase/fumarate reductase flavoprotein C-terminal domain"/>
    <property type="match status" value="1"/>
</dbReference>
<gene>
    <name evidence="16" type="primary">nadB</name>
    <name evidence="16" type="ORF">GCM10009720_00540</name>
</gene>
<sequence length="537" mass="55932">MILVIGAGVAGLTAVQHLAAAGEPVTLVTAGRFGTDGIAAGNTALAQGGIAGAVGPDDSPELHMTDTIAAGAGLVDRRAARVLATDGAHRLNALLNDGFAADRDTNGHLELGMEAAHSTARVLHAGEDSSGAALSAFMTSRVQQLINAGAVGLIEQAHLTALCVADGAICGIAYETPSGRQRLNADAVVLATGGYAGLYSTTSSSAAVTGDGLLAAARAGAVVADLEFVQFHPTVLPTTGELISEAVRGTGAVLRDPNGERFMDQVHPGAELAPRDVVSRASTELMRRFATEHIWLDATVIETHFGAGTLATRFPTLTQRLAAQGIDWSRHYVPVAPAAHYCMGGVATDTFGRSSVPGLFAAGEVASTGVHGANRLASNSLLEGLVFGARTALAAQQYRGTGVWATESPFRKFIDAPSAMRAQRSGPRGANGDAHQLTQLRKLVGAHLGIPRDAASLQRLQSQLNTVQHPLRELVSLMASAALSRTESRGGHWRTDYPEADSRQAARSAWRLDTTQQTPHDAFKMTRGKEKVEHVNA</sequence>
<dbReference type="EMBL" id="BAAAMN010000003">
    <property type="protein sequence ID" value="GAA2024694.1"/>
    <property type="molecule type" value="Genomic_DNA"/>
</dbReference>
<evidence type="ECO:0000256" key="4">
    <source>
        <dbReference type="ARBA" id="ARBA00012173"/>
    </source>
</evidence>
<dbReference type="RefSeq" id="WP_343955485.1">
    <property type="nucleotide sequence ID" value="NZ_BAAAMN010000003.1"/>
</dbReference>
<evidence type="ECO:0000259" key="15">
    <source>
        <dbReference type="Pfam" id="PF02910"/>
    </source>
</evidence>
<accession>A0ABN2TYU4</accession>
<dbReference type="InterPro" id="IPR015939">
    <property type="entry name" value="Fum_Rdtase/Succ_DH_flav-like_C"/>
</dbReference>
<keyword evidence="7" id="KW-0662">Pyridine nucleotide biosynthesis</keyword>
<name>A0ABN2TYU4_9MICC</name>
<evidence type="ECO:0000256" key="3">
    <source>
        <dbReference type="ARBA" id="ARBA00008562"/>
    </source>
</evidence>
<dbReference type="InterPro" id="IPR003953">
    <property type="entry name" value="FAD-dep_OxRdtase_2_FAD-bd"/>
</dbReference>
<dbReference type="SUPFAM" id="SSF56425">
    <property type="entry name" value="Succinate dehydrogenase/fumarate reductase flavoprotein, catalytic domain"/>
    <property type="match status" value="1"/>
</dbReference>
<feature type="domain" description="FAD-dependent oxidoreductase 2 FAD-binding" evidence="14">
    <location>
        <begin position="2"/>
        <end position="381"/>
    </location>
</feature>
<evidence type="ECO:0000256" key="7">
    <source>
        <dbReference type="ARBA" id="ARBA00022642"/>
    </source>
</evidence>
<dbReference type="Pfam" id="PF02910">
    <property type="entry name" value="Succ_DH_flav_C"/>
    <property type="match status" value="1"/>
</dbReference>
<comment type="similarity">
    <text evidence="3">Belongs to the FAD-dependent oxidoreductase 2 family. NadB subfamily.</text>
</comment>
<dbReference type="PRINTS" id="PR00469">
    <property type="entry name" value="PNDRDTASEII"/>
</dbReference>
<dbReference type="InterPro" id="IPR037099">
    <property type="entry name" value="Fum_R/Succ_DH_flav-like_C_sf"/>
</dbReference>
<comment type="pathway">
    <text evidence="2">Cofactor biosynthesis; NAD(+) biosynthesis; iminoaspartate from L-aspartate (oxidase route): step 1/1.</text>
</comment>
<keyword evidence="6" id="KW-0285">Flavoprotein</keyword>
<evidence type="ECO:0000256" key="5">
    <source>
        <dbReference type="ARBA" id="ARBA00021901"/>
    </source>
</evidence>
<dbReference type="Pfam" id="PF00890">
    <property type="entry name" value="FAD_binding_2"/>
    <property type="match status" value="1"/>
</dbReference>
<dbReference type="Gene3D" id="3.50.50.60">
    <property type="entry name" value="FAD/NAD(P)-binding domain"/>
    <property type="match status" value="1"/>
</dbReference>
<protein>
    <recommendedName>
        <fullName evidence="5">L-aspartate oxidase</fullName>
        <ecNumber evidence="4">1.4.3.16</ecNumber>
    </recommendedName>
    <alternativeName>
        <fullName evidence="11">Quinolinate synthase B</fullName>
    </alternativeName>
</protein>
<feature type="region of interest" description="Disordered" evidence="13">
    <location>
        <begin position="485"/>
        <end position="520"/>
    </location>
</feature>
<evidence type="ECO:0000256" key="12">
    <source>
        <dbReference type="ARBA" id="ARBA00048305"/>
    </source>
</evidence>
<reference evidence="16 17" key="1">
    <citation type="journal article" date="2019" name="Int. J. Syst. Evol. Microbiol.">
        <title>The Global Catalogue of Microorganisms (GCM) 10K type strain sequencing project: providing services to taxonomists for standard genome sequencing and annotation.</title>
        <authorList>
            <consortium name="The Broad Institute Genomics Platform"/>
            <consortium name="The Broad Institute Genome Sequencing Center for Infectious Disease"/>
            <person name="Wu L."/>
            <person name="Ma J."/>
        </authorList>
    </citation>
    <scope>NUCLEOTIDE SEQUENCE [LARGE SCALE GENOMIC DNA]</scope>
    <source>
        <strain evidence="16 17">JCM 13595</strain>
    </source>
</reference>
<proteinExistence type="inferred from homology"/>
<evidence type="ECO:0000313" key="17">
    <source>
        <dbReference type="Proteomes" id="UP001501461"/>
    </source>
</evidence>
<comment type="cofactor">
    <cofactor evidence="1">
        <name>FAD</name>
        <dbReference type="ChEBI" id="CHEBI:57692"/>
    </cofactor>
</comment>
<dbReference type="Proteomes" id="UP001501461">
    <property type="component" value="Unassembled WGS sequence"/>
</dbReference>
<evidence type="ECO:0000256" key="6">
    <source>
        <dbReference type="ARBA" id="ARBA00022630"/>
    </source>
</evidence>
<evidence type="ECO:0000256" key="1">
    <source>
        <dbReference type="ARBA" id="ARBA00001974"/>
    </source>
</evidence>
<evidence type="ECO:0000256" key="2">
    <source>
        <dbReference type="ARBA" id="ARBA00004950"/>
    </source>
</evidence>
<dbReference type="PANTHER" id="PTHR42716">
    <property type="entry name" value="L-ASPARTATE OXIDASE"/>
    <property type="match status" value="1"/>
</dbReference>
<dbReference type="InterPro" id="IPR005288">
    <property type="entry name" value="NadB"/>
</dbReference>
<comment type="function">
    <text evidence="10">Catalyzes the oxidation of L-aspartate to iminoaspartate, the first step in the de novo biosynthesis of NAD(+).</text>
</comment>
<comment type="caution">
    <text evidence="16">The sequence shown here is derived from an EMBL/GenBank/DDBJ whole genome shotgun (WGS) entry which is preliminary data.</text>
</comment>
<keyword evidence="9" id="KW-0560">Oxidoreductase</keyword>
<evidence type="ECO:0000256" key="10">
    <source>
        <dbReference type="ARBA" id="ARBA00029426"/>
    </source>
</evidence>
<evidence type="ECO:0000313" key="16">
    <source>
        <dbReference type="EMBL" id="GAA2024694.1"/>
    </source>
</evidence>
<keyword evidence="17" id="KW-1185">Reference proteome</keyword>
<comment type="catalytic activity">
    <reaction evidence="12">
        <text>L-aspartate + O2 = iminosuccinate + H2O2</text>
        <dbReference type="Rhea" id="RHEA:25876"/>
        <dbReference type="ChEBI" id="CHEBI:15379"/>
        <dbReference type="ChEBI" id="CHEBI:16240"/>
        <dbReference type="ChEBI" id="CHEBI:29991"/>
        <dbReference type="ChEBI" id="CHEBI:77875"/>
        <dbReference type="EC" id="1.4.3.16"/>
    </reaction>
    <physiologicalReaction direction="left-to-right" evidence="12">
        <dbReference type="Rhea" id="RHEA:25877"/>
    </physiologicalReaction>
</comment>
<dbReference type="InterPro" id="IPR036188">
    <property type="entry name" value="FAD/NAD-bd_sf"/>
</dbReference>
<dbReference type="PRINTS" id="PR00368">
    <property type="entry name" value="FADPNR"/>
</dbReference>
<dbReference type="PANTHER" id="PTHR42716:SF2">
    <property type="entry name" value="L-ASPARTATE OXIDASE, CHLOROPLASTIC"/>
    <property type="match status" value="1"/>
</dbReference>
<evidence type="ECO:0000256" key="8">
    <source>
        <dbReference type="ARBA" id="ARBA00022827"/>
    </source>
</evidence>
<feature type="compositionally biased region" description="Basic and acidic residues" evidence="13">
    <location>
        <begin position="486"/>
        <end position="504"/>
    </location>
</feature>
<evidence type="ECO:0000256" key="11">
    <source>
        <dbReference type="ARBA" id="ARBA00030386"/>
    </source>
</evidence>
<evidence type="ECO:0000259" key="14">
    <source>
        <dbReference type="Pfam" id="PF00890"/>
    </source>
</evidence>
<dbReference type="Gene3D" id="1.20.58.100">
    <property type="entry name" value="Fumarate reductase/succinate dehydrogenase flavoprotein-like, C-terminal domain"/>
    <property type="match status" value="1"/>
</dbReference>